<dbReference type="EMBL" id="JAAKZZ010000362">
    <property type="protein sequence ID" value="NGO71855.1"/>
    <property type="molecule type" value="Genomic_DNA"/>
</dbReference>
<comment type="caution">
    <text evidence="1">The sequence shown here is derived from an EMBL/GenBank/DDBJ whole genome shotgun (WGS) entry which is preliminary data.</text>
</comment>
<dbReference type="RefSeq" id="WP_165301479.1">
    <property type="nucleotide sequence ID" value="NZ_JAAKZZ010000362.1"/>
</dbReference>
<reference evidence="1 2" key="1">
    <citation type="submission" date="2020-02" db="EMBL/GenBank/DDBJ databases">
        <title>Whole-genome analyses of novel actinobacteria.</title>
        <authorList>
            <person name="Sahin N."/>
            <person name="Tatar D."/>
        </authorList>
    </citation>
    <scope>NUCLEOTIDE SEQUENCE [LARGE SCALE GENOMIC DNA]</scope>
    <source>
        <strain evidence="1 2">SB3404</strain>
    </source>
</reference>
<dbReference type="Proteomes" id="UP000477722">
    <property type="component" value="Unassembled WGS sequence"/>
</dbReference>
<accession>A0A6G4X2X3</accession>
<proteinExistence type="predicted"/>
<organism evidence="1 2">
    <name type="scientific">Streptomyces boncukensis</name>
    <dbReference type="NCBI Taxonomy" id="2711219"/>
    <lineage>
        <taxon>Bacteria</taxon>
        <taxon>Bacillati</taxon>
        <taxon>Actinomycetota</taxon>
        <taxon>Actinomycetes</taxon>
        <taxon>Kitasatosporales</taxon>
        <taxon>Streptomycetaceae</taxon>
        <taxon>Streptomyces</taxon>
    </lineage>
</organism>
<sequence length="56" mass="6181">MNYQLELLGRDLVMAALALRVFGPAAVSMLRRAVAAGVRVGVTELRRRTPEDGEQR</sequence>
<protein>
    <submittedName>
        <fullName evidence="1">Uncharacterized protein</fullName>
    </submittedName>
</protein>
<gene>
    <name evidence="1" type="ORF">G5C65_26605</name>
</gene>
<evidence type="ECO:0000313" key="2">
    <source>
        <dbReference type="Proteomes" id="UP000477722"/>
    </source>
</evidence>
<keyword evidence="2" id="KW-1185">Reference proteome</keyword>
<name>A0A6G4X2X3_9ACTN</name>
<evidence type="ECO:0000313" key="1">
    <source>
        <dbReference type="EMBL" id="NGO71855.1"/>
    </source>
</evidence>
<dbReference type="AlphaFoldDB" id="A0A6G4X2X3"/>